<reference evidence="3 4" key="1">
    <citation type="submission" date="2020-08" db="EMBL/GenBank/DDBJ databases">
        <title>Genomic Encyclopedia of Type Strains, Phase IV (KMG-IV): sequencing the most valuable type-strain genomes for metagenomic binning, comparative biology and taxonomic classification.</title>
        <authorList>
            <person name="Goeker M."/>
        </authorList>
    </citation>
    <scope>NUCLEOTIDE SEQUENCE [LARGE SCALE GENOMIC DNA]</scope>
    <source>
        <strain evidence="3 4">DSM 21458</strain>
    </source>
</reference>
<gene>
    <name evidence="3" type="ORF">HNR42_001409</name>
</gene>
<dbReference type="Pfam" id="PF14340">
    <property type="entry name" value="DUF4395"/>
    <property type="match status" value="1"/>
</dbReference>
<dbReference type="PIRSF" id="PIRSF030042">
    <property type="entry name" value="UCP030042"/>
    <property type="match status" value="1"/>
</dbReference>
<feature type="transmembrane region" description="Helical" evidence="1">
    <location>
        <begin position="104"/>
        <end position="131"/>
    </location>
</feature>
<dbReference type="Proteomes" id="UP000569951">
    <property type="component" value="Unassembled WGS sequence"/>
</dbReference>
<feature type="domain" description="DUF4395" evidence="2">
    <location>
        <begin position="4"/>
        <end position="132"/>
    </location>
</feature>
<dbReference type="InterPro" id="IPR016942">
    <property type="entry name" value="UCP030042"/>
</dbReference>
<evidence type="ECO:0000256" key="1">
    <source>
        <dbReference type="SAM" id="Phobius"/>
    </source>
</evidence>
<accession>A0A841HYN1</accession>
<evidence type="ECO:0000259" key="2">
    <source>
        <dbReference type="Pfam" id="PF14340"/>
    </source>
</evidence>
<keyword evidence="1" id="KW-0812">Transmembrane</keyword>
<dbReference type="InterPro" id="IPR025508">
    <property type="entry name" value="DUF4395"/>
</dbReference>
<name>A0A841HYN1_9DEIO</name>
<keyword evidence="1" id="KW-0472">Membrane</keyword>
<protein>
    <recommendedName>
        <fullName evidence="2">DUF4395 domain-containing protein</fullName>
    </recommendedName>
</protein>
<dbReference type="AlphaFoldDB" id="A0A841HYN1"/>
<dbReference type="EMBL" id="JACHHG010000004">
    <property type="protein sequence ID" value="MBB6097986.1"/>
    <property type="molecule type" value="Genomic_DNA"/>
</dbReference>
<organism evidence="3 4">
    <name type="scientific">Deinobacterium chartae</name>
    <dbReference type="NCBI Taxonomy" id="521158"/>
    <lineage>
        <taxon>Bacteria</taxon>
        <taxon>Thermotogati</taxon>
        <taxon>Deinococcota</taxon>
        <taxon>Deinococci</taxon>
        <taxon>Deinococcales</taxon>
        <taxon>Deinococcaceae</taxon>
        <taxon>Deinobacterium</taxon>
    </lineage>
</organism>
<evidence type="ECO:0000313" key="4">
    <source>
        <dbReference type="Proteomes" id="UP000569951"/>
    </source>
</evidence>
<proteinExistence type="predicted"/>
<keyword evidence="1" id="KW-1133">Transmembrane helix</keyword>
<keyword evidence="4" id="KW-1185">Reference proteome</keyword>
<evidence type="ECO:0000313" key="3">
    <source>
        <dbReference type="EMBL" id="MBB6097986.1"/>
    </source>
</evidence>
<dbReference type="RefSeq" id="WP_343058250.1">
    <property type="nucleotide sequence ID" value="NZ_JACHHG010000004.1"/>
</dbReference>
<comment type="caution">
    <text evidence="3">The sequence shown here is derived from an EMBL/GenBank/DDBJ whole genome shotgun (WGS) entry which is preliminary data.</text>
</comment>
<sequence>MKTDPDALRFNQMALVSLTLGSLLLGSPALLALTALALLLGTACPPLAPFKNLYTRVLRPLLRLPVRRVDDDPRAHNFAQGMGGSVLTLASLAYLGGLPLLGTALAVVVVALALLNLTTGYCLGCQLYFHYRMLRHRLTR</sequence>